<dbReference type="KEGG" id="ngv:CDO52_18960"/>
<protein>
    <submittedName>
        <fullName evidence="2">HAD family hydrolase</fullName>
    </submittedName>
</protein>
<dbReference type="Pfam" id="PF13242">
    <property type="entry name" value="Hydrolase_like"/>
    <property type="match status" value="1"/>
</dbReference>
<sequence length="348" mass="35472">MTLLGSTQPLDTVYDAALVDLDGVVYIGPQAVPAAPEAIDKARATGMRVAFVTNNASRTPAAIAERLTALGIHAVPGDVVTSAEAAARMVAQRFPAGSPVLVVGDTGLRVAVRRQGMRPVSVAAERPVAVVQGYSPRIGYDLICEGTLAVAQGALFITSNSDATAPMERGILPANGSFSRVIANATGQEPLVAGKPMRPLHEEGVIRTGAAIPLVVGDRLDTDIEGACARGAASMLVLSGVTTPADLITAPAHCRPSYLAWDLAGMNLPHPEIHMDATGVHCGGWTAAVHEGRLELAGGGDRLDGLRALCVAAWSIPTSPGTGGAAAAGTAVRPEAAPFGPALAQLGW</sequence>
<evidence type="ECO:0000313" key="2">
    <source>
        <dbReference type="EMBL" id="ASU84605.1"/>
    </source>
</evidence>
<feature type="domain" description="GCN5-related N-acetyltransferase-like" evidence="1">
    <location>
        <begin position="282"/>
        <end position="348"/>
    </location>
</feature>
<dbReference type="RefSeq" id="WP_017618047.1">
    <property type="nucleotide sequence ID" value="NZ_ANBG01000133.1"/>
</dbReference>
<reference evidence="2 3" key="1">
    <citation type="submission" date="2017-08" db="EMBL/GenBank/DDBJ databases">
        <title>The complete genome sequence of Nocardiopsis gilva YIM 90087.</title>
        <authorList>
            <person name="Yin M."/>
            <person name="Tang S."/>
        </authorList>
    </citation>
    <scope>NUCLEOTIDE SEQUENCE [LARGE SCALE GENOMIC DNA]</scope>
    <source>
        <strain evidence="2 3">YIM 90087</strain>
    </source>
</reference>
<dbReference type="GO" id="GO:0016791">
    <property type="term" value="F:phosphatase activity"/>
    <property type="evidence" value="ECO:0007669"/>
    <property type="project" value="TreeGrafter"/>
</dbReference>
<name>A0A223S8Z9_9ACTN</name>
<dbReference type="Gene3D" id="3.40.50.1000">
    <property type="entry name" value="HAD superfamily/HAD-like"/>
    <property type="match status" value="2"/>
</dbReference>
<evidence type="ECO:0000313" key="3">
    <source>
        <dbReference type="Proteomes" id="UP000215005"/>
    </source>
</evidence>
<dbReference type="GO" id="GO:0005737">
    <property type="term" value="C:cytoplasm"/>
    <property type="evidence" value="ECO:0007669"/>
    <property type="project" value="TreeGrafter"/>
</dbReference>
<evidence type="ECO:0000259" key="1">
    <source>
        <dbReference type="Pfam" id="PF18407"/>
    </source>
</evidence>
<keyword evidence="2" id="KW-0378">Hydrolase</keyword>
<organism evidence="2 3">
    <name type="scientific">Nocardiopsis gilva YIM 90087</name>
    <dbReference type="NCBI Taxonomy" id="1235441"/>
    <lineage>
        <taxon>Bacteria</taxon>
        <taxon>Bacillati</taxon>
        <taxon>Actinomycetota</taxon>
        <taxon>Actinomycetes</taxon>
        <taxon>Streptosporangiales</taxon>
        <taxon>Nocardiopsidaceae</taxon>
        <taxon>Nocardiopsis</taxon>
    </lineage>
</organism>
<dbReference type="Proteomes" id="UP000215005">
    <property type="component" value="Chromosome"/>
</dbReference>
<dbReference type="OrthoDB" id="3400930at2"/>
<accession>A0A223S8Z9</accession>
<dbReference type="EMBL" id="CP022753">
    <property type="protein sequence ID" value="ASU84605.1"/>
    <property type="molecule type" value="Genomic_DNA"/>
</dbReference>
<dbReference type="NCBIfam" id="TIGR01460">
    <property type="entry name" value="HAD-SF-IIA"/>
    <property type="match status" value="1"/>
</dbReference>
<dbReference type="InterPro" id="IPR006357">
    <property type="entry name" value="HAD-SF_hydro_IIA"/>
</dbReference>
<dbReference type="InterPro" id="IPR036412">
    <property type="entry name" value="HAD-like_sf"/>
</dbReference>
<dbReference type="Pfam" id="PF13344">
    <property type="entry name" value="Hydrolase_6"/>
    <property type="match status" value="1"/>
</dbReference>
<dbReference type="SUPFAM" id="SSF56784">
    <property type="entry name" value="HAD-like"/>
    <property type="match status" value="1"/>
</dbReference>
<dbReference type="PANTHER" id="PTHR19288">
    <property type="entry name" value="4-NITROPHENYLPHOSPHATASE-RELATED"/>
    <property type="match status" value="1"/>
</dbReference>
<dbReference type="Pfam" id="PF18407">
    <property type="entry name" value="GNAT_like"/>
    <property type="match status" value="1"/>
</dbReference>
<dbReference type="AlphaFoldDB" id="A0A223S8Z9"/>
<dbReference type="InterPro" id="IPR041065">
    <property type="entry name" value="GNAT-like"/>
</dbReference>
<dbReference type="PANTHER" id="PTHR19288:SF95">
    <property type="entry name" value="D-GLYCEROL 3-PHOSPHATE PHOSPHATASE"/>
    <property type="match status" value="1"/>
</dbReference>
<keyword evidence="3" id="KW-1185">Reference proteome</keyword>
<dbReference type="InterPro" id="IPR023214">
    <property type="entry name" value="HAD_sf"/>
</dbReference>
<proteinExistence type="predicted"/>
<gene>
    <name evidence="2" type="ORF">CDO52_18960</name>
</gene>